<dbReference type="InterPro" id="IPR000594">
    <property type="entry name" value="ThiF_NAD_FAD-bd"/>
</dbReference>
<gene>
    <name evidence="2" type="ORF">OSCT_0924</name>
</gene>
<dbReference type="SUPFAM" id="SSF69572">
    <property type="entry name" value="Activating enzymes of the ubiquitin-like proteins"/>
    <property type="match status" value="1"/>
</dbReference>
<dbReference type="Pfam" id="PF00899">
    <property type="entry name" value="ThiF"/>
    <property type="match status" value="1"/>
</dbReference>
<dbReference type="EMBL" id="ADVR01000022">
    <property type="protein sequence ID" value="EFO81190.1"/>
    <property type="molecule type" value="Genomic_DNA"/>
</dbReference>
<dbReference type="AlphaFoldDB" id="E1IC73"/>
<protein>
    <submittedName>
        <fullName evidence="2">ThiF family protein, putative</fullName>
    </submittedName>
</protein>
<dbReference type="InterPro" id="IPR045886">
    <property type="entry name" value="ThiF/MoeB/HesA"/>
</dbReference>
<evidence type="ECO:0000259" key="1">
    <source>
        <dbReference type="Pfam" id="PF00899"/>
    </source>
</evidence>
<evidence type="ECO:0000313" key="3">
    <source>
        <dbReference type="Proteomes" id="UP000054010"/>
    </source>
</evidence>
<dbReference type="PANTHER" id="PTHR43267:SF3">
    <property type="entry name" value="THIF PROTEIN"/>
    <property type="match status" value="1"/>
</dbReference>
<organism evidence="2 3">
    <name type="scientific">Oscillochloris trichoides DG-6</name>
    <dbReference type="NCBI Taxonomy" id="765420"/>
    <lineage>
        <taxon>Bacteria</taxon>
        <taxon>Bacillati</taxon>
        <taxon>Chloroflexota</taxon>
        <taxon>Chloroflexia</taxon>
        <taxon>Chloroflexales</taxon>
        <taxon>Chloroflexineae</taxon>
        <taxon>Oscillochloridaceae</taxon>
        <taxon>Oscillochloris</taxon>
    </lineage>
</organism>
<dbReference type="InterPro" id="IPR035985">
    <property type="entry name" value="Ubiquitin-activating_enz"/>
</dbReference>
<sequence>MFLTIPDTLVTQALIDTDRTEGQIYGRLLDGGDVAQVMGFSETSGSYLGCWRRIESSTAAPKHDLSYSEGEILLLIIPGPPETITAQRRTSDAWEEVECNIVRLHADYTSRLHGIFEADHLANKRVAVIGLGSGGSVVATQLARCGVGHMRLVDFDRLEVHNIARHVCGLHDIGRYKTRAMRDLLYDISPAIQVETFELNILDDLDALGAIVSDCDLVVAATDREESKVAINRACWPRGVAAVYGAAYNRAFGGDVFRAIPPDGACYDCFQAVVTEYFGPPPAATQDFSVGYEDPTRLPDLIAEPGLGIDVGMIALLMTRVALLTLLRGSNTTLPDVESNWLLFGNRAEWIFQKPLESLFIEVERQNDCPTCQYRNYVASNLDGMSVEEAATEAQEILGSLPSMPSPLHPHP</sequence>
<comment type="caution">
    <text evidence="2">The sequence shown here is derived from an EMBL/GenBank/DDBJ whole genome shotgun (WGS) entry which is preliminary data.</text>
</comment>
<accession>E1IC73</accession>
<feature type="domain" description="THIF-type NAD/FAD binding fold" evidence="1">
    <location>
        <begin position="119"/>
        <end position="326"/>
    </location>
</feature>
<dbReference type="HOGENOM" id="CLU_667029_0_0_0"/>
<evidence type="ECO:0000313" key="2">
    <source>
        <dbReference type="EMBL" id="EFO81190.1"/>
    </source>
</evidence>
<dbReference type="GO" id="GO:0008641">
    <property type="term" value="F:ubiquitin-like modifier activating enzyme activity"/>
    <property type="evidence" value="ECO:0007669"/>
    <property type="project" value="InterPro"/>
</dbReference>
<dbReference type="Gene3D" id="3.40.50.720">
    <property type="entry name" value="NAD(P)-binding Rossmann-like Domain"/>
    <property type="match status" value="1"/>
</dbReference>
<dbReference type="Proteomes" id="UP000054010">
    <property type="component" value="Unassembled WGS sequence"/>
</dbReference>
<dbReference type="STRING" id="765420.OSCT_0924"/>
<reference evidence="2 3" key="1">
    <citation type="journal article" date="2011" name="J. Bacteriol.">
        <title>Draft genome sequence of the anoxygenic filamentous phototrophic bacterium Oscillochloris trichoides subsp. DG-6.</title>
        <authorList>
            <person name="Kuznetsov B.B."/>
            <person name="Ivanovsky R.N."/>
            <person name="Keppen O.I."/>
            <person name="Sukhacheva M.V."/>
            <person name="Bumazhkin B.K."/>
            <person name="Patutina E.O."/>
            <person name="Beletsky A.V."/>
            <person name="Mardanov A.V."/>
            <person name="Baslerov R.V."/>
            <person name="Panteleeva A.N."/>
            <person name="Kolganova T.V."/>
            <person name="Ravin N.V."/>
            <person name="Skryabin K.G."/>
        </authorList>
    </citation>
    <scope>NUCLEOTIDE SEQUENCE [LARGE SCALE GENOMIC DNA]</scope>
    <source>
        <strain evidence="2 3">DG-6</strain>
    </source>
</reference>
<proteinExistence type="predicted"/>
<keyword evidence="3" id="KW-1185">Reference proteome</keyword>
<dbReference type="PANTHER" id="PTHR43267">
    <property type="entry name" value="TRNA THREONYLCARBAMOYLADENOSINE DEHYDRATASE"/>
    <property type="match status" value="1"/>
</dbReference>
<dbReference type="GO" id="GO:0061503">
    <property type="term" value="F:tRNA threonylcarbamoyladenosine dehydratase"/>
    <property type="evidence" value="ECO:0007669"/>
    <property type="project" value="TreeGrafter"/>
</dbReference>
<dbReference type="eggNOG" id="COG0476">
    <property type="taxonomic scope" value="Bacteria"/>
</dbReference>
<dbReference type="GO" id="GO:0061504">
    <property type="term" value="P:cyclic threonylcarbamoyladenosine biosynthetic process"/>
    <property type="evidence" value="ECO:0007669"/>
    <property type="project" value="TreeGrafter"/>
</dbReference>
<name>E1IC73_9CHLR</name>